<keyword evidence="2" id="KW-1185">Reference proteome</keyword>
<dbReference type="EMBL" id="CVRI01000048">
    <property type="protein sequence ID" value="CRK98802.1"/>
    <property type="molecule type" value="Genomic_DNA"/>
</dbReference>
<proteinExistence type="predicted"/>
<dbReference type="Proteomes" id="UP000183832">
    <property type="component" value="Unassembled WGS sequence"/>
</dbReference>
<evidence type="ECO:0000313" key="1">
    <source>
        <dbReference type="EMBL" id="CRK98802.1"/>
    </source>
</evidence>
<protein>
    <submittedName>
        <fullName evidence="1">CLUMA_CG012254, isoform A</fullName>
    </submittedName>
</protein>
<sequence>MIFAENMSITHHKKLTFRKLSSVDHLISIASFIDQLLFEIDFNGRIKFCSLILRSRNEPKQAILRASLPSYANEAKTLTTPSNKKKSCGSIPLHHGLIPISTSLARNYIESTCYAVQQESNQELTTHYFVLIWISMTRK</sequence>
<accession>A0A1J1IGA5</accession>
<dbReference type="AlphaFoldDB" id="A0A1J1IGA5"/>
<name>A0A1J1IGA5_9DIPT</name>
<gene>
    <name evidence="1" type="ORF">CLUMA_CG012254</name>
</gene>
<evidence type="ECO:0000313" key="2">
    <source>
        <dbReference type="Proteomes" id="UP000183832"/>
    </source>
</evidence>
<reference evidence="1 2" key="1">
    <citation type="submission" date="2015-04" db="EMBL/GenBank/DDBJ databases">
        <authorList>
            <person name="Syromyatnikov M.Y."/>
            <person name="Popov V.N."/>
        </authorList>
    </citation>
    <scope>NUCLEOTIDE SEQUENCE [LARGE SCALE GENOMIC DNA]</scope>
</reference>
<organism evidence="1 2">
    <name type="scientific">Clunio marinus</name>
    <dbReference type="NCBI Taxonomy" id="568069"/>
    <lineage>
        <taxon>Eukaryota</taxon>
        <taxon>Metazoa</taxon>
        <taxon>Ecdysozoa</taxon>
        <taxon>Arthropoda</taxon>
        <taxon>Hexapoda</taxon>
        <taxon>Insecta</taxon>
        <taxon>Pterygota</taxon>
        <taxon>Neoptera</taxon>
        <taxon>Endopterygota</taxon>
        <taxon>Diptera</taxon>
        <taxon>Nematocera</taxon>
        <taxon>Chironomoidea</taxon>
        <taxon>Chironomidae</taxon>
        <taxon>Clunio</taxon>
    </lineage>
</organism>